<dbReference type="PANTHER" id="PTHR43320:SF3">
    <property type="entry name" value="CARBOHYDRATE KINASE PFKB DOMAIN-CONTAINING PROTEIN"/>
    <property type="match status" value="1"/>
</dbReference>
<gene>
    <name evidence="5" type="primary">iolC_1</name>
    <name evidence="5" type="ORF">ACRB68_31130</name>
</gene>
<dbReference type="Proteomes" id="UP000487268">
    <property type="component" value="Unassembled WGS sequence"/>
</dbReference>
<sequence length="327" mass="33755">MASENGFDVLGIGNAIVDIFAHEDDEFLALHGMPKNSMTLVDAERSAFLYGSMRPVAKMSGGSVANTVVCAAGLGSAAAFVGKVAADEFGIAFTADLRAAGVDFGAEVSSGLTGTACSLIVVTPDGHRTMNTYLGACVELTAADVDTELVSRARVTCVEGYLFDSPPAKEAVLLAARTARAAGHRVALTLSDSYCVERHREEFRDFIEEHVDLVFGNEAEVVSLCETDGLPAALSALAERDLIAAVTRGAHGSVVLESGRAVEVPAETVARIVDTTGAGDAYAAGFLHGLARGLDLPSCARTGSAAAAEVIGHLGSRPQADLLLDEA</sequence>
<dbReference type="Gene3D" id="3.30.1110.10">
    <property type="match status" value="1"/>
</dbReference>
<dbReference type="OrthoDB" id="7946249at2"/>
<dbReference type="InterPro" id="IPR029056">
    <property type="entry name" value="Ribokinase-like"/>
</dbReference>
<keyword evidence="3 5" id="KW-0418">Kinase</keyword>
<protein>
    <submittedName>
        <fullName evidence="5">5-dehydro-2-deoxygluconokinase</fullName>
        <ecNumber evidence="5">2.7.1.92</ecNumber>
    </submittedName>
</protein>
<dbReference type="Gene3D" id="3.40.1190.20">
    <property type="match status" value="1"/>
</dbReference>
<dbReference type="SUPFAM" id="SSF53613">
    <property type="entry name" value="Ribokinase-like"/>
    <property type="match status" value="1"/>
</dbReference>
<dbReference type="InterPro" id="IPR011611">
    <property type="entry name" value="PfkB_dom"/>
</dbReference>
<dbReference type="PANTHER" id="PTHR43320">
    <property type="entry name" value="SUGAR KINASE"/>
    <property type="match status" value="1"/>
</dbReference>
<evidence type="ECO:0000313" key="5">
    <source>
        <dbReference type="EMBL" id="MQY05050.1"/>
    </source>
</evidence>
<dbReference type="EC" id="2.7.1.92" evidence="5"/>
<evidence type="ECO:0000256" key="2">
    <source>
        <dbReference type="ARBA" id="ARBA00022679"/>
    </source>
</evidence>
<dbReference type="GO" id="GO:0047590">
    <property type="term" value="F:5-dehydro-2-deoxygluconokinase activity"/>
    <property type="evidence" value="ECO:0007669"/>
    <property type="project" value="UniProtKB-EC"/>
</dbReference>
<dbReference type="EMBL" id="WEGH01000002">
    <property type="protein sequence ID" value="MQY05050.1"/>
    <property type="molecule type" value="Genomic_DNA"/>
</dbReference>
<dbReference type="AlphaFoldDB" id="A0A7K0BV18"/>
<feature type="domain" description="Carbohydrate kinase PfkB" evidence="4">
    <location>
        <begin position="58"/>
        <end position="317"/>
    </location>
</feature>
<evidence type="ECO:0000256" key="1">
    <source>
        <dbReference type="ARBA" id="ARBA00010688"/>
    </source>
</evidence>
<evidence type="ECO:0000313" key="6">
    <source>
        <dbReference type="Proteomes" id="UP000487268"/>
    </source>
</evidence>
<dbReference type="InterPro" id="IPR052700">
    <property type="entry name" value="Carb_kinase_PfkB-like"/>
</dbReference>
<dbReference type="InterPro" id="IPR002173">
    <property type="entry name" value="Carboh/pur_kinase_PfkB_CS"/>
</dbReference>
<evidence type="ECO:0000259" key="4">
    <source>
        <dbReference type="Pfam" id="PF00294"/>
    </source>
</evidence>
<comment type="caution">
    <text evidence="5">The sequence shown here is derived from an EMBL/GenBank/DDBJ whole genome shotgun (WGS) entry which is preliminary data.</text>
</comment>
<dbReference type="PROSITE" id="PS00584">
    <property type="entry name" value="PFKB_KINASES_2"/>
    <property type="match status" value="1"/>
</dbReference>
<keyword evidence="6" id="KW-1185">Reference proteome</keyword>
<comment type="similarity">
    <text evidence="1">Belongs to the carbohydrate kinase PfkB family.</text>
</comment>
<organism evidence="5 6">
    <name type="scientific">Actinomadura macrotermitis</name>
    <dbReference type="NCBI Taxonomy" id="2585200"/>
    <lineage>
        <taxon>Bacteria</taxon>
        <taxon>Bacillati</taxon>
        <taxon>Actinomycetota</taxon>
        <taxon>Actinomycetes</taxon>
        <taxon>Streptosporangiales</taxon>
        <taxon>Thermomonosporaceae</taxon>
        <taxon>Actinomadura</taxon>
    </lineage>
</organism>
<dbReference type="Pfam" id="PF00294">
    <property type="entry name" value="PfkB"/>
    <property type="match status" value="1"/>
</dbReference>
<keyword evidence="2 5" id="KW-0808">Transferase</keyword>
<name>A0A7K0BV18_9ACTN</name>
<dbReference type="CDD" id="cd01168">
    <property type="entry name" value="adenosine_kinase"/>
    <property type="match status" value="1"/>
</dbReference>
<proteinExistence type="inferred from homology"/>
<evidence type="ECO:0000256" key="3">
    <source>
        <dbReference type="ARBA" id="ARBA00022777"/>
    </source>
</evidence>
<accession>A0A7K0BV18</accession>
<reference evidence="5 6" key="1">
    <citation type="submission" date="2019-10" db="EMBL/GenBank/DDBJ databases">
        <title>Actinomadura rubteroloni sp. nov. and Actinomadura macrotermitis sp. nov., isolated from the gut of fungus growing-termite Macrotermes natalensis.</title>
        <authorList>
            <person name="Benndorf R."/>
            <person name="Martin K."/>
            <person name="Kuefner M."/>
            <person name="De Beer W."/>
            <person name="Kaster A.-K."/>
            <person name="Vollmers J."/>
            <person name="Poulsen M."/>
            <person name="Beemelmanns C."/>
        </authorList>
    </citation>
    <scope>NUCLEOTIDE SEQUENCE [LARGE SCALE GENOMIC DNA]</scope>
    <source>
        <strain evidence="5 6">RB68</strain>
    </source>
</reference>